<dbReference type="OMA" id="LDENFIW"/>
<dbReference type="AlphaFoldDB" id="A0A0V0R5F9"/>
<dbReference type="InParanoid" id="A0A0V0R5F9"/>
<accession>A0A0V0R5F9</accession>
<evidence type="ECO:0000313" key="1">
    <source>
        <dbReference type="EMBL" id="KRX09727.1"/>
    </source>
</evidence>
<dbReference type="PANTHER" id="PTHR39767:SF2">
    <property type="entry name" value="CHROMOSOME UNDETERMINED SCAFFOLD_1, WHOLE GENOME SHOTGUN SEQUENCE"/>
    <property type="match status" value="1"/>
</dbReference>
<evidence type="ECO:0000313" key="2">
    <source>
        <dbReference type="Proteomes" id="UP000054937"/>
    </source>
</evidence>
<dbReference type="OrthoDB" id="282438at2759"/>
<organism evidence="1 2">
    <name type="scientific">Pseudocohnilembus persalinus</name>
    <name type="common">Ciliate</name>
    <dbReference type="NCBI Taxonomy" id="266149"/>
    <lineage>
        <taxon>Eukaryota</taxon>
        <taxon>Sar</taxon>
        <taxon>Alveolata</taxon>
        <taxon>Ciliophora</taxon>
        <taxon>Intramacronucleata</taxon>
        <taxon>Oligohymenophorea</taxon>
        <taxon>Scuticociliatia</taxon>
        <taxon>Philasterida</taxon>
        <taxon>Pseudocohnilembidae</taxon>
        <taxon>Pseudocohnilembus</taxon>
    </lineage>
</organism>
<name>A0A0V0R5F9_PSEPJ</name>
<proteinExistence type="predicted"/>
<keyword evidence="2" id="KW-1185">Reference proteome</keyword>
<sequence length="116" mass="13417">MEIQNKISNLPLHTEIKIQFNVHFFDNWEGEVVYSKLDENFIWSQGYNWCDKFLPETCQKQGINVCGQDKPDKLSNFVQFQGKHSSSEINLTIGSNINKDPCTASWGIDDIMIFIL</sequence>
<comment type="caution">
    <text evidence="1">The sequence shown here is derived from an EMBL/GenBank/DDBJ whole genome shotgun (WGS) entry which is preliminary data.</text>
</comment>
<dbReference type="Proteomes" id="UP000054937">
    <property type="component" value="Unassembled WGS sequence"/>
</dbReference>
<dbReference type="PANTHER" id="PTHR39767">
    <property type="entry name" value="CALCIUM/CALMODULIN-BINDING MEMBRANE PROTEIN PCM4-RELATED"/>
    <property type="match status" value="1"/>
</dbReference>
<dbReference type="EMBL" id="LDAU01000044">
    <property type="protein sequence ID" value="KRX09727.1"/>
    <property type="molecule type" value="Genomic_DNA"/>
</dbReference>
<gene>
    <name evidence="1" type="ORF">PPERSA_02599</name>
</gene>
<reference evidence="1 2" key="1">
    <citation type="journal article" date="2015" name="Sci. Rep.">
        <title>Genome of the facultative scuticociliatosis pathogen Pseudocohnilembus persalinus provides insight into its virulence through horizontal gene transfer.</title>
        <authorList>
            <person name="Xiong J."/>
            <person name="Wang G."/>
            <person name="Cheng J."/>
            <person name="Tian M."/>
            <person name="Pan X."/>
            <person name="Warren A."/>
            <person name="Jiang C."/>
            <person name="Yuan D."/>
            <person name="Miao W."/>
        </authorList>
    </citation>
    <scope>NUCLEOTIDE SEQUENCE [LARGE SCALE GENOMIC DNA]</scope>
    <source>
        <strain evidence="1">36N120E</strain>
    </source>
</reference>
<protein>
    <submittedName>
        <fullName evidence="1">Uncharacterized protein</fullName>
    </submittedName>
</protein>